<sequence>MRVLVLVLSLLVLLLALSRMPAAGAAPLCEVRGEAHQLEHGGFKADSLWHVAHGERPTCGGEDSHARQGDDDHRDKKSRYCRKHWFC</sequence>
<gene>
    <name evidence="2" type="ORF">SEA_KOKO_85</name>
</gene>
<evidence type="ECO:0000313" key="2">
    <source>
        <dbReference type="EMBL" id="ATW60375.1"/>
    </source>
</evidence>
<protein>
    <submittedName>
        <fullName evidence="2">Uncharacterized protein</fullName>
    </submittedName>
</protein>
<dbReference type="Pfam" id="PF23829">
    <property type="entry name" value="DUF7199"/>
    <property type="match status" value="1"/>
</dbReference>
<proteinExistence type="predicted"/>
<accession>A0A2H4PDR0</accession>
<keyword evidence="3" id="KW-1185">Reference proteome</keyword>
<dbReference type="Proteomes" id="UP000241798">
    <property type="component" value="Segment"/>
</dbReference>
<evidence type="ECO:0000256" key="1">
    <source>
        <dbReference type="SAM" id="MobiDB-lite"/>
    </source>
</evidence>
<feature type="region of interest" description="Disordered" evidence="1">
    <location>
        <begin position="57"/>
        <end position="76"/>
    </location>
</feature>
<organism evidence="2 3">
    <name type="scientific">Mycobacterium phage Koko</name>
    <dbReference type="NCBI Taxonomy" id="2047840"/>
    <lineage>
        <taxon>Viruses</taxon>
        <taxon>Duplodnaviria</taxon>
        <taxon>Heunggongvirae</taxon>
        <taxon>Uroviricota</taxon>
        <taxon>Caudoviricetes</taxon>
        <taxon>Gladiatorvirus</taxon>
        <taxon>Gladiatorvirus koko</taxon>
    </lineage>
</organism>
<feature type="compositionally biased region" description="Basic and acidic residues" evidence="1">
    <location>
        <begin position="57"/>
        <end position="75"/>
    </location>
</feature>
<dbReference type="EMBL" id="MG099945">
    <property type="protein sequence ID" value="ATW60375.1"/>
    <property type="molecule type" value="Genomic_DNA"/>
</dbReference>
<reference evidence="2 3" key="1">
    <citation type="submission" date="2017-10" db="EMBL/GenBank/DDBJ databases">
        <authorList>
            <person name="Chen M."/>
            <person name="Kallman A."/>
            <person name="Luo C."/>
            <person name="Martin J."/>
            <person name="Nguyen T."/>
            <person name="Pierce C."/>
            <person name="Ramos K."/>
            <person name="Smith E."/>
            <person name="Giorgia P."/>
            <person name="Ellis O."/>
            <person name="Reddi K."/>
            <person name="Moberg-Parker J."/>
            <person name="Garlena R.A."/>
            <person name="Russell D.A."/>
            <person name="Pope W.H."/>
            <person name="Jacobs-Sera D."/>
            <person name="Hendrix R.W."/>
            <person name="Hatfull G.F."/>
        </authorList>
    </citation>
    <scope>NUCLEOTIDE SEQUENCE [LARGE SCALE GENOMIC DNA]</scope>
</reference>
<name>A0A2H4PDR0_9CAUD</name>
<evidence type="ECO:0000313" key="3">
    <source>
        <dbReference type="Proteomes" id="UP000241798"/>
    </source>
</evidence>
<dbReference type="InterPro" id="IPR055623">
    <property type="entry name" value="DUF7199"/>
</dbReference>